<keyword evidence="8" id="KW-1185">Reference proteome</keyword>
<dbReference type="Gene3D" id="3.40.190.290">
    <property type="match status" value="1"/>
</dbReference>
<dbReference type="InterPro" id="IPR036388">
    <property type="entry name" value="WH-like_DNA-bd_sf"/>
</dbReference>
<sequence>MDERLLRFFVAVYETKNVSRAAEKCHVSQPNISNGIKQLEELIGKTLFLRHKRGVELNEEAHYLYPIAKRILGELNSIPSIFQEEILKYKIIISVAESISQKFKSDFFSTAAKNIKNVEWDVRPIGRDCDINIIVREWKYTDHIFLPLFREEYVLCVPNSHKLAAKDSIDNNDLIDVAFIHCPPCEAHQQCLSILNSSGAKWNTVANCSTKNEVLTLLIAGLGVTFLPKEFASGWEEFQIKKFNGPRFYREVGFSYAKESLKNPAIHQLIELFSEKQFTQREVNLKN</sequence>
<organism evidence="7 8">
    <name type="scientific">Flammeovirga pectinis</name>
    <dbReference type="NCBI Taxonomy" id="2494373"/>
    <lineage>
        <taxon>Bacteria</taxon>
        <taxon>Pseudomonadati</taxon>
        <taxon>Bacteroidota</taxon>
        <taxon>Cytophagia</taxon>
        <taxon>Cytophagales</taxon>
        <taxon>Flammeovirgaceae</taxon>
        <taxon>Flammeovirga</taxon>
    </lineage>
</organism>
<dbReference type="GO" id="GO:0032993">
    <property type="term" value="C:protein-DNA complex"/>
    <property type="evidence" value="ECO:0007669"/>
    <property type="project" value="TreeGrafter"/>
</dbReference>
<dbReference type="EMBL" id="CP034563">
    <property type="protein sequence ID" value="AZQ65449.1"/>
    <property type="molecule type" value="Genomic_DNA"/>
</dbReference>
<dbReference type="CDD" id="cd05466">
    <property type="entry name" value="PBP2_LTTR_substrate"/>
    <property type="match status" value="1"/>
</dbReference>
<dbReference type="Gene3D" id="1.10.10.10">
    <property type="entry name" value="Winged helix-like DNA-binding domain superfamily/Winged helix DNA-binding domain"/>
    <property type="match status" value="1"/>
</dbReference>
<evidence type="ECO:0000256" key="2">
    <source>
        <dbReference type="ARBA" id="ARBA00023015"/>
    </source>
</evidence>
<dbReference type="PRINTS" id="PR00039">
    <property type="entry name" value="HTHLYSR"/>
</dbReference>
<dbReference type="InterPro" id="IPR036390">
    <property type="entry name" value="WH_DNA-bd_sf"/>
</dbReference>
<dbReference type="PANTHER" id="PTHR30346">
    <property type="entry name" value="TRANSCRIPTIONAL DUAL REGULATOR HCAR-RELATED"/>
    <property type="match status" value="1"/>
</dbReference>
<dbReference type="Proteomes" id="UP000267268">
    <property type="component" value="Chromosome 2"/>
</dbReference>
<keyword evidence="2" id="KW-0805">Transcription regulation</keyword>
<evidence type="ECO:0000256" key="4">
    <source>
        <dbReference type="ARBA" id="ARBA00023159"/>
    </source>
</evidence>
<name>A0A3Q9FQ93_9BACT</name>
<dbReference type="RefSeq" id="WP_126620172.1">
    <property type="nucleotide sequence ID" value="NZ_CP034563.1"/>
</dbReference>
<dbReference type="Pfam" id="PF00126">
    <property type="entry name" value="HTH_1"/>
    <property type="match status" value="1"/>
</dbReference>
<evidence type="ECO:0000256" key="1">
    <source>
        <dbReference type="ARBA" id="ARBA00009437"/>
    </source>
</evidence>
<evidence type="ECO:0000313" key="7">
    <source>
        <dbReference type="EMBL" id="AZQ65449.1"/>
    </source>
</evidence>
<gene>
    <name evidence="7" type="ORF">EI427_24880</name>
</gene>
<reference evidence="7 8" key="1">
    <citation type="submission" date="2018-12" db="EMBL/GenBank/DDBJ databases">
        <title>Flammeovirga pectinis sp. nov., isolated from the gut of the Korean scallop, Patinopecten yessoensis.</title>
        <authorList>
            <person name="Bae J.-W."/>
            <person name="Jeong Y.-S."/>
            <person name="Kang W."/>
        </authorList>
    </citation>
    <scope>NUCLEOTIDE SEQUENCE [LARGE SCALE GENOMIC DNA]</scope>
    <source>
        <strain evidence="7 8">L12M1</strain>
    </source>
</reference>
<evidence type="ECO:0000256" key="3">
    <source>
        <dbReference type="ARBA" id="ARBA00023125"/>
    </source>
</evidence>
<dbReference type="OrthoDB" id="9803735at2"/>
<feature type="domain" description="HTH lysR-type" evidence="6">
    <location>
        <begin position="1"/>
        <end position="58"/>
    </location>
</feature>
<dbReference type="SUPFAM" id="SSF53850">
    <property type="entry name" value="Periplasmic binding protein-like II"/>
    <property type="match status" value="1"/>
</dbReference>
<evidence type="ECO:0000259" key="6">
    <source>
        <dbReference type="PROSITE" id="PS50931"/>
    </source>
</evidence>
<dbReference type="PANTHER" id="PTHR30346:SF26">
    <property type="entry name" value="HYDROGEN PEROXIDE-INDUCIBLE GENES ACTIVATOR"/>
    <property type="match status" value="1"/>
</dbReference>
<protein>
    <submittedName>
        <fullName evidence="7">LysR family transcriptional regulator</fullName>
    </submittedName>
</protein>
<proteinExistence type="inferred from homology"/>
<dbReference type="InterPro" id="IPR005119">
    <property type="entry name" value="LysR_subst-bd"/>
</dbReference>
<dbReference type="Pfam" id="PF03466">
    <property type="entry name" value="LysR_substrate"/>
    <property type="match status" value="1"/>
</dbReference>
<dbReference type="GO" id="GO:0003700">
    <property type="term" value="F:DNA-binding transcription factor activity"/>
    <property type="evidence" value="ECO:0007669"/>
    <property type="project" value="InterPro"/>
</dbReference>
<accession>A0A3Q9FQ93</accession>
<comment type="similarity">
    <text evidence="1">Belongs to the LysR transcriptional regulatory family.</text>
</comment>
<dbReference type="FunFam" id="1.10.10.10:FF:000001">
    <property type="entry name" value="LysR family transcriptional regulator"/>
    <property type="match status" value="1"/>
</dbReference>
<keyword evidence="3" id="KW-0238">DNA-binding</keyword>
<dbReference type="SUPFAM" id="SSF46785">
    <property type="entry name" value="Winged helix' DNA-binding domain"/>
    <property type="match status" value="1"/>
</dbReference>
<evidence type="ECO:0000256" key="5">
    <source>
        <dbReference type="ARBA" id="ARBA00023163"/>
    </source>
</evidence>
<dbReference type="PROSITE" id="PS50931">
    <property type="entry name" value="HTH_LYSR"/>
    <property type="match status" value="1"/>
</dbReference>
<dbReference type="AlphaFoldDB" id="A0A3Q9FQ93"/>
<keyword evidence="5" id="KW-0804">Transcription</keyword>
<keyword evidence="4" id="KW-0010">Activator</keyword>
<dbReference type="KEGG" id="fll:EI427_24880"/>
<dbReference type="InterPro" id="IPR000847">
    <property type="entry name" value="LysR_HTH_N"/>
</dbReference>
<evidence type="ECO:0000313" key="8">
    <source>
        <dbReference type="Proteomes" id="UP000267268"/>
    </source>
</evidence>
<dbReference type="GO" id="GO:0003677">
    <property type="term" value="F:DNA binding"/>
    <property type="evidence" value="ECO:0007669"/>
    <property type="project" value="UniProtKB-KW"/>
</dbReference>